<protein>
    <submittedName>
        <fullName evidence="5">TetR/AcrR family transcriptional regulator</fullName>
    </submittedName>
</protein>
<dbReference type="Proteomes" id="UP000323505">
    <property type="component" value="Unassembled WGS sequence"/>
</dbReference>
<organism evidence="5 6">
    <name type="scientific">Actinomadura decatromicini</name>
    <dbReference type="NCBI Taxonomy" id="2604572"/>
    <lineage>
        <taxon>Bacteria</taxon>
        <taxon>Bacillati</taxon>
        <taxon>Actinomycetota</taxon>
        <taxon>Actinomycetes</taxon>
        <taxon>Streptosporangiales</taxon>
        <taxon>Thermomonosporaceae</taxon>
        <taxon>Actinomadura</taxon>
    </lineage>
</organism>
<dbReference type="PANTHER" id="PTHR30055">
    <property type="entry name" value="HTH-TYPE TRANSCRIPTIONAL REGULATOR RUTR"/>
    <property type="match status" value="1"/>
</dbReference>
<gene>
    <name evidence="5" type="ORF">FXF68_33840</name>
</gene>
<evidence type="ECO:0000313" key="5">
    <source>
        <dbReference type="EMBL" id="TYK44455.1"/>
    </source>
</evidence>
<proteinExistence type="predicted"/>
<comment type="caution">
    <text evidence="5">The sequence shown here is derived from an EMBL/GenBank/DDBJ whole genome shotgun (WGS) entry which is preliminary data.</text>
</comment>
<evidence type="ECO:0000256" key="3">
    <source>
        <dbReference type="SAM" id="MobiDB-lite"/>
    </source>
</evidence>
<dbReference type="SUPFAM" id="SSF46689">
    <property type="entry name" value="Homeodomain-like"/>
    <property type="match status" value="1"/>
</dbReference>
<dbReference type="Gene3D" id="1.10.357.10">
    <property type="entry name" value="Tetracycline Repressor, domain 2"/>
    <property type="match status" value="1"/>
</dbReference>
<keyword evidence="1 2" id="KW-0238">DNA-binding</keyword>
<dbReference type="EMBL" id="VSRQ01000008">
    <property type="protein sequence ID" value="TYK44455.1"/>
    <property type="molecule type" value="Genomic_DNA"/>
</dbReference>
<dbReference type="GO" id="GO:0003700">
    <property type="term" value="F:DNA-binding transcription factor activity"/>
    <property type="evidence" value="ECO:0007669"/>
    <property type="project" value="TreeGrafter"/>
</dbReference>
<reference evidence="5 6" key="1">
    <citation type="submission" date="2019-08" db="EMBL/GenBank/DDBJ databases">
        <title>Actinomadura sp. nov. CYP1-5 isolated from mountain soil.</title>
        <authorList>
            <person name="Songsumanus A."/>
            <person name="Kuncharoen N."/>
            <person name="Kudo T."/>
            <person name="Yuki M."/>
            <person name="Igarashi Y."/>
            <person name="Tanasupawat S."/>
        </authorList>
    </citation>
    <scope>NUCLEOTIDE SEQUENCE [LARGE SCALE GENOMIC DNA]</scope>
    <source>
        <strain evidence="5 6">CYP1-5</strain>
    </source>
</reference>
<evidence type="ECO:0000313" key="6">
    <source>
        <dbReference type="Proteomes" id="UP000323505"/>
    </source>
</evidence>
<evidence type="ECO:0000256" key="1">
    <source>
        <dbReference type="ARBA" id="ARBA00023125"/>
    </source>
</evidence>
<accession>A0A5D3FAP6</accession>
<dbReference type="InterPro" id="IPR001647">
    <property type="entry name" value="HTH_TetR"/>
</dbReference>
<dbReference type="InterPro" id="IPR009057">
    <property type="entry name" value="Homeodomain-like_sf"/>
</dbReference>
<feature type="domain" description="HTH tetR-type" evidence="4">
    <location>
        <begin position="12"/>
        <end position="72"/>
    </location>
</feature>
<dbReference type="PROSITE" id="PS50977">
    <property type="entry name" value="HTH_TETR_2"/>
    <property type="match status" value="1"/>
</dbReference>
<sequence>MGPMRKSEAGETGQAHALLNAAEELFTERGFYGTSVSDITERAGTSVGALYYHFASKNGVYHALWSRYMDAQSARTREAVALLRDAGVSDGRRLFLAGTRAYLTSAWQHSGLVRMVSDGDAPAGFAGVARRFSQQWARQNTKLLQVSDPLADRALSSIVTGSIGGVAREVADCETAEDAEALIAKTIEIYGTLLGLRPVPSNGLFAPEPVSAEPVSAEPVSAEPVNAEPVDASRAVADGDGPR</sequence>
<feature type="DNA-binding region" description="H-T-H motif" evidence="2">
    <location>
        <begin position="35"/>
        <end position="54"/>
    </location>
</feature>
<evidence type="ECO:0000256" key="2">
    <source>
        <dbReference type="PROSITE-ProRule" id="PRU00335"/>
    </source>
</evidence>
<dbReference type="AlphaFoldDB" id="A0A5D3FAP6"/>
<dbReference type="GO" id="GO:0000976">
    <property type="term" value="F:transcription cis-regulatory region binding"/>
    <property type="evidence" value="ECO:0007669"/>
    <property type="project" value="TreeGrafter"/>
</dbReference>
<dbReference type="PANTHER" id="PTHR30055:SF235">
    <property type="entry name" value="TRANSCRIPTIONAL REGULATORY PROTEIN"/>
    <property type="match status" value="1"/>
</dbReference>
<evidence type="ECO:0000259" key="4">
    <source>
        <dbReference type="PROSITE" id="PS50977"/>
    </source>
</evidence>
<name>A0A5D3FAP6_9ACTN</name>
<feature type="region of interest" description="Disordered" evidence="3">
    <location>
        <begin position="205"/>
        <end position="243"/>
    </location>
</feature>
<dbReference type="PRINTS" id="PR00455">
    <property type="entry name" value="HTHTETR"/>
</dbReference>
<dbReference type="Pfam" id="PF00440">
    <property type="entry name" value="TetR_N"/>
    <property type="match status" value="1"/>
</dbReference>
<dbReference type="InterPro" id="IPR050109">
    <property type="entry name" value="HTH-type_TetR-like_transc_reg"/>
</dbReference>
<keyword evidence="6" id="KW-1185">Reference proteome</keyword>